<sequence length="294" mass="34060">MGCGSILLKPQALNVPVTASQLRQEKSCQHYVVTLKVHSHRSTIIVLQKEGYHSRVARKKPYVSNVNKQKRLAFAMEHVNKPQDFWNSVIIFNGSDSKTMKKERTAGKITKEESSEVLWSVTLYGAETLTLRRSEDKRLEEFEMWIWRRIERVEWTDRIRNEAVFERAEYAIRKGQDNTEGLELNGLHQLLVYADDVDMLGENPRTIRENTGVLLEASKENTKKLPTTSTPIRLPKEHMTNTGEGAFYQYLTDQEDWQSRISALQLDMTAWRSISTVSVFINIQPVPFVTFKKR</sequence>
<reference evidence="2 3" key="1">
    <citation type="journal article" date="2022" name="Allergy">
        <title>Genome assembly and annotation of Periplaneta americana reveal a comprehensive cockroach allergen profile.</title>
        <authorList>
            <person name="Wang L."/>
            <person name="Xiong Q."/>
            <person name="Saelim N."/>
            <person name="Wang L."/>
            <person name="Nong W."/>
            <person name="Wan A.T."/>
            <person name="Shi M."/>
            <person name="Liu X."/>
            <person name="Cao Q."/>
            <person name="Hui J.H.L."/>
            <person name="Sookrung N."/>
            <person name="Leung T.F."/>
            <person name="Tungtrongchitr A."/>
            <person name="Tsui S.K.W."/>
        </authorList>
    </citation>
    <scope>NUCLEOTIDE SEQUENCE [LARGE SCALE GENOMIC DNA]</scope>
    <source>
        <strain evidence="2">PWHHKU_190912</strain>
    </source>
</reference>
<dbReference type="Proteomes" id="UP001148838">
    <property type="component" value="Unassembled WGS sequence"/>
</dbReference>
<organism evidence="2 3">
    <name type="scientific">Periplaneta americana</name>
    <name type="common">American cockroach</name>
    <name type="synonym">Blatta americana</name>
    <dbReference type="NCBI Taxonomy" id="6978"/>
    <lineage>
        <taxon>Eukaryota</taxon>
        <taxon>Metazoa</taxon>
        <taxon>Ecdysozoa</taxon>
        <taxon>Arthropoda</taxon>
        <taxon>Hexapoda</taxon>
        <taxon>Insecta</taxon>
        <taxon>Pterygota</taxon>
        <taxon>Neoptera</taxon>
        <taxon>Polyneoptera</taxon>
        <taxon>Dictyoptera</taxon>
        <taxon>Blattodea</taxon>
        <taxon>Blattoidea</taxon>
        <taxon>Blattidae</taxon>
        <taxon>Blattinae</taxon>
        <taxon>Periplaneta</taxon>
    </lineage>
</organism>
<accession>A0ABQ8U2E6</accession>
<protein>
    <recommendedName>
        <fullName evidence="1">Transposase Tc1-like domain-containing protein</fullName>
    </recommendedName>
</protein>
<dbReference type="InterPro" id="IPR002492">
    <property type="entry name" value="Transposase_Tc1-like"/>
</dbReference>
<feature type="domain" description="Transposase Tc1-like" evidence="1">
    <location>
        <begin position="36"/>
        <end position="80"/>
    </location>
</feature>
<dbReference type="Pfam" id="PF01498">
    <property type="entry name" value="HTH_Tnp_Tc3_2"/>
    <property type="match status" value="1"/>
</dbReference>
<dbReference type="Gene3D" id="3.30.420.10">
    <property type="entry name" value="Ribonuclease H-like superfamily/Ribonuclease H"/>
    <property type="match status" value="1"/>
</dbReference>
<dbReference type="InterPro" id="IPR036397">
    <property type="entry name" value="RNaseH_sf"/>
</dbReference>
<evidence type="ECO:0000313" key="2">
    <source>
        <dbReference type="EMBL" id="KAJ4452071.1"/>
    </source>
</evidence>
<dbReference type="EMBL" id="JAJSOF020000001">
    <property type="protein sequence ID" value="KAJ4452071.1"/>
    <property type="molecule type" value="Genomic_DNA"/>
</dbReference>
<evidence type="ECO:0000259" key="1">
    <source>
        <dbReference type="Pfam" id="PF01498"/>
    </source>
</evidence>
<keyword evidence="3" id="KW-1185">Reference proteome</keyword>
<gene>
    <name evidence="2" type="ORF">ANN_03587</name>
</gene>
<comment type="caution">
    <text evidence="2">The sequence shown here is derived from an EMBL/GenBank/DDBJ whole genome shotgun (WGS) entry which is preliminary data.</text>
</comment>
<name>A0ABQ8U2E6_PERAM</name>
<proteinExistence type="predicted"/>
<evidence type="ECO:0000313" key="3">
    <source>
        <dbReference type="Proteomes" id="UP001148838"/>
    </source>
</evidence>